<evidence type="ECO:0000313" key="2">
    <source>
        <dbReference type="Proteomes" id="UP000029846"/>
    </source>
</evidence>
<protein>
    <submittedName>
        <fullName evidence="1">Uncharacterized protein</fullName>
    </submittedName>
</protein>
<dbReference type="Proteomes" id="UP000029846">
    <property type="component" value="Unassembled WGS sequence"/>
</dbReference>
<dbReference type="EMBL" id="JRKN01000016">
    <property type="protein sequence ID" value="KGJ03930.1"/>
    <property type="molecule type" value="Genomic_DNA"/>
</dbReference>
<dbReference type="AlphaFoldDB" id="A0A099EZQ9"/>
<evidence type="ECO:0000313" key="1">
    <source>
        <dbReference type="EMBL" id="KGJ03930.1"/>
    </source>
</evidence>
<sequence>MAKLYTEKTAITAAELLRLFGHPWAAAIGQAQPRLLLDMGRTTRSMPCRRLAGQLRKACKPRG</sequence>
<reference evidence="1 2" key="2">
    <citation type="submission" date="2014-10" db="EMBL/GenBank/DDBJ databases">
        <title>Paracoccus sanguinis sp. nov., isolated from clinical specimens of New York State patients.</title>
        <authorList>
            <person name="Mingle L.A."/>
            <person name="Cole J.A."/>
            <person name="Lapierre P."/>
            <person name="Musser K.A."/>
        </authorList>
    </citation>
    <scope>NUCLEOTIDE SEQUENCE [LARGE SCALE GENOMIC DNA]</scope>
    <source>
        <strain evidence="1 2">JCM 14014</strain>
    </source>
</reference>
<name>A0A099EZQ9_9RHOB</name>
<reference evidence="1 2" key="1">
    <citation type="submission" date="2014-09" db="EMBL/GenBank/DDBJ databases">
        <authorList>
            <person name="McGinnis J.M."/>
            <person name="Wolfgang W.J."/>
        </authorList>
    </citation>
    <scope>NUCLEOTIDE SEQUENCE [LARGE SCALE GENOMIC DNA]</scope>
    <source>
        <strain evidence="1 2">JCM 14014</strain>
    </source>
</reference>
<keyword evidence="2" id="KW-1185">Reference proteome</keyword>
<organism evidence="1 2">
    <name type="scientific">Paracoccus halophilus</name>
    <dbReference type="NCBI Taxonomy" id="376733"/>
    <lineage>
        <taxon>Bacteria</taxon>
        <taxon>Pseudomonadati</taxon>
        <taxon>Pseudomonadota</taxon>
        <taxon>Alphaproteobacteria</taxon>
        <taxon>Rhodobacterales</taxon>
        <taxon>Paracoccaceae</taxon>
        <taxon>Paracoccus</taxon>
    </lineage>
</organism>
<proteinExistence type="predicted"/>
<comment type="caution">
    <text evidence="1">The sequence shown here is derived from an EMBL/GenBank/DDBJ whole genome shotgun (WGS) entry which is preliminary data.</text>
</comment>
<accession>A0A099EZQ9</accession>
<gene>
    <name evidence="1" type="ORF">IT41_12555</name>
</gene>